<dbReference type="Pfam" id="PF13855">
    <property type="entry name" value="LRR_8"/>
    <property type="match status" value="4"/>
</dbReference>
<proteinExistence type="predicted"/>
<dbReference type="Gene3D" id="3.80.10.10">
    <property type="entry name" value="Ribonuclease Inhibitor"/>
    <property type="match status" value="2"/>
</dbReference>
<keyword evidence="1" id="KW-0433">Leucine-rich repeat</keyword>
<dbReference type="Pfam" id="PF01463">
    <property type="entry name" value="LRRCT"/>
    <property type="match status" value="1"/>
</dbReference>
<feature type="compositionally biased region" description="Polar residues" evidence="4">
    <location>
        <begin position="1119"/>
        <end position="1130"/>
    </location>
</feature>
<feature type="region of interest" description="Disordered" evidence="4">
    <location>
        <begin position="302"/>
        <end position="330"/>
    </location>
</feature>
<dbReference type="InterPro" id="IPR032675">
    <property type="entry name" value="LRR_dom_sf"/>
</dbReference>
<organism evidence="8 9">
    <name type="scientific">Scyliorhinus torazame</name>
    <name type="common">Cloudy catshark</name>
    <name type="synonym">Catulus torazame</name>
    <dbReference type="NCBI Taxonomy" id="75743"/>
    <lineage>
        <taxon>Eukaryota</taxon>
        <taxon>Metazoa</taxon>
        <taxon>Chordata</taxon>
        <taxon>Craniata</taxon>
        <taxon>Vertebrata</taxon>
        <taxon>Chondrichthyes</taxon>
        <taxon>Elasmobranchii</taxon>
        <taxon>Galeomorphii</taxon>
        <taxon>Galeoidea</taxon>
        <taxon>Carcharhiniformes</taxon>
        <taxon>Scyliorhinidae</taxon>
        <taxon>Scyliorhinus</taxon>
    </lineage>
</organism>
<comment type="caution">
    <text evidence="8">The sequence shown here is derived from an EMBL/GenBank/DDBJ whole genome shotgun (WGS) entry which is preliminary data.</text>
</comment>
<evidence type="ECO:0000256" key="3">
    <source>
        <dbReference type="ARBA" id="ARBA00022737"/>
    </source>
</evidence>
<dbReference type="GO" id="GO:0007616">
    <property type="term" value="P:long-term memory"/>
    <property type="evidence" value="ECO:0007669"/>
    <property type="project" value="TreeGrafter"/>
</dbReference>
<dbReference type="PANTHER" id="PTHR24366">
    <property type="entry name" value="IG(IMMUNOGLOBULIN) AND LRR(LEUCINE RICH REPEAT) DOMAINS"/>
    <property type="match status" value="1"/>
</dbReference>
<keyword evidence="2 6" id="KW-0732">Signal</keyword>
<evidence type="ECO:0000256" key="6">
    <source>
        <dbReference type="SAM" id="SignalP"/>
    </source>
</evidence>
<dbReference type="PROSITE" id="PS51450">
    <property type="entry name" value="LRR"/>
    <property type="match status" value="2"/>
</dbReference>
<dbReference type="InterPro" id="IPR003591">
    <property type="entry name" value="Leu-rich_rpt_typical-subtyp"/>
</dbReference>
<dbReference type="SUPFAM" id="SSF52058">
    <property type="entry name" value="L domain-like"/>
    <property type="match status" value="2"/>
</dbReference>
<feature type="region of interest" description="Disordered" evidence="4">
    <location>
        <begin position="1086"/>
        <end position="1152"/>
    </location>
</feature>
<dbReference type="GO" id="GO:0005886">
    <property type="term" value="C:plasma membrane"/>
    <property type="evidence" value="ECO:0007669"/>
    <property type="project" value="TreeGrafter"/>
</dbReference>
<feature type="compositionally biased region" description="Polar residues" evidence="4">
    <location>
        <begin position="436"/>
        <end position="450"/>
    </location>
</feature>
<dbReference type="SMART" id="SM00082">
    <property type="entry name" value="LRRCT"/>
    <property type="match status" value="2"/>
</dbReference>
<evidence type="ECO:0000313" key="9">
    <source>
        <dbReference type="Proteomes" id="UP000288216"/>
    </source>
</evidence>
<keyword evidence="5" id="KW-0472">Membrane</keyword>
<evidence type="ECO:0000256" key="5">
    <source>
        <dbReference type="SAM" id="Phobius"/>
    </source>
</evidence>
<feature type="compositionally biased region" description="Polar residues" evidence="4">
    <location>
        <begin position="401"/>
        <end position="412"/>
    </location>
</feature>
<keyword evidence="3" id="KW-0677">Repeat</keyword>
<dbReference type="OrthoDB" id="1055097at2759"/>
<evidence type="ECO:0000313" key="8">
    <source>
        <dbReference type="EMBL" id="GCB73447.1"/>
    </source>
</evidence>
<feature type="signal peptide" evidence="6">
    <location>
        <begin position="1"/>
        <end position="19"/>
    </location>
</feature>
<evidence type="ECO:0000256" key="4">
    <source>
        <dbReference type="SAM" id="MobiDB-lite"/>
    </source>
</evidence>
<feature type="domain" description="LRRCT" evidence="7">
    <location>
        <begin position="202"/>
        <end position="254"/>
    </location>
</feature>
<evidence type="ECO:0000256" key="2">
    <source>
        <dbReference type="ARBA" id="ARBA00022729"/>
    </source>
</evidence>
<feature type="region of interest" description="Disordered" evidence="4">
    <location>
        <begin position="1876"/>
        <end position="1907"/>
    </location>
</feature>
<reference evidence="8 9" key="1">
    <citation type="journal article" date="2018" name="Nat. Ecol. Evol.">
        <title>Shark genomes provide insights into elasmobranch evolution and the origin of vertebrates.</title>
        <authorList>
            <person name="Hara Y"/>
            <person name="Yamaguchi K"/>
            <person name="Onimaru K"/>
            <person name="Kadota M"/>
            <person name="Koyanagi M"/>
            <person name="Keeley SD"/>
            <person name="Tatsumi K"/>
            <person name="Tanaka K"/>
            <person name="Motone F"/>
            <person name="Kageyama Y"/>
            <person name="Nozu R"/>
            <person name="Adachi N"/>
            <person name="Nishimura O"/>
            <person name="Nakagawa R"/>
            <person name="Tanegashima C"/>
            <person name="Kiyatake I"/>
            <person name="Matsumoto R"/>
            <person name="Murakumo K"/>
            <person name="Nishida K"/>
            <person name="Terakita A"/>
            <person name="Kuratani S"/>
            <person name="Sato K"/>
            <person name="Hyodo S Kuraku.S."/>
        </authorList>
    </citation>
    <scope>NUCLEOTIDE SEQUENCE [LARGE SCALE GENOMIC DNA]</scope>
</reference>
<feature type="compositionally biased region" description="Polar residues" evidence="4">
    <location>
        <begin position="1086"/>
        <end position="1112"/>
    </location>
</feature>
<protein>
    <recommendedName>
        <fullName evidence="7">LRRCT domain-containing protein</fullName>
    </recommendedName>
</protein>
<accession>A0A401PJY7</accession>
<feature type="transmembrane region" description="Helical" evidence="5">
    <location>
        <begin position="270"/>
        <end position="293"/>
    </location>
</feature>
<evidence type="ECO:0000259" key="7">
    <source>
        <dbReference type="SMART" id="SM00082"/>
    </source>
</evidence>
<keyword evidence="5" id="KW-0812">Transmembrane</keyword>
<dbReference type="EMBL" id="BFAA01000644">
    <property type="protein sequence ID" value="GCB73447.1"/>
    <property type="molecule type" value="Genomic_DNA"/>
</dbReference>
<gene>
    <name evidence="8" type="ORF">scyTo_0002549</name>
</gene>
<name>A0A401PJY7_SCYTO</name>
<dbReference type="STRING" id="75743.A0A401PJY7"/>
<dbReference type="Proteomes" id="UP000288216">
    <property type="component" value="Unassembled WGS sequence"/>
</dbReference>
<feature type="region of interest" description="Disordered" evidence="4">
    <location>
        <begin position="1395"/>
        <end position="1419"/>
    </location>
</feature>
<dbReference type="InterPro" id="IPR001611">
    <property type="entry name" value="Leu-rich_rpt"/>
</dbReference>
<dbReference type="InterPro" id="IPR000483">
    <property type="entry name" value="Cys-rich_flank_reg_C"/>
</dbReference>
<feature type="chain" id="PRO_5019542695" description="LRRCT domain-containing protein" evidence="6">
    <location>
        <begin position="20"/>
        <end position="1952"/>
    </location>
</feature>
<keyword evidence="9" id="KW-1185">Reference proteome</keyword>
<dbReference type="SMART" id="SM00369">
    <property type="entry name" value="LRR_TYP"/>
    <property type="match status" value="9"/>
</dbReference>
<evidence type="ECO:0000256" key="1">
    <source>
        <dbReference type="ARBA" id="ARBA00022614"/>
    </source>
</evidence>
<feature type="domain" description="LRRCT" evidence="7">
    <location>
        <begin position="855"/>
        <end position="902"/>
    </location>
</feature>
<keyword evidence="5" id="KW-1133">Transmembrane helix</keyword>
<sequence>MNLLLPVLYIWSLLYSSRCDVSDPCTKALNNTLFCTSIPDASLYPPKLKLIIFKLSSGIGTINNTVFNSSSLFSVTELAIVSSNIRRIEQGAFNSFISLAVLKLDGNRLTTINASWFSKPENLAKLSLVRNHILAIEGDALPHFSNLVELDLSQNRICMIADHSFKGNLKLSVLNLSNNELTFLRPEAFGGPKPQKISLHSNRWRCSCELADLASYLRDLMDESVLENGNFVTCNDPPNLKGIPVWNVTDFHCPVTTCTTWPDQHTAPPILLPTLLGLLGLLFLLLLLVFLLVKRKQEKEQVTPGSQETIVQEKGPQQEATEENLSKCQSKSNTEVEAINSMLGFAVNTATFVPVAALGIQQKGEHALKTSAELIKCDQAIPNTTNVPMCPSLSEDWEGVTNRSIPNVGSNQEMRKDDGTPPRGSSDPSLTALDEQPTTAPHSKSANNSKALDKPFFQNLGGSDVLKQDRTGNSKPVGMIVPLSKLMSGNDSICTSTNSDENLSSVVGGRHDISRRLLRAEKLNQGQDDNQHNSSTDLMNSLIEGQHSKESVTTKKEGSQENIARIKNDVMGDQAADPRLTIDENKDISGESNLTLWMRGDVMENYHFFVCLMAPLLSAAAPPCSSHCTCVADLANCKLVPSLQEVLTDLPKSVVMILLQGGSITRIEPRAFRNFSNLEYLSITDFTMSLLSHAFTTSANEANRLQLLDLSNNRLESCNVESLAFADMQNLTELKLNKNSLNMLKPPWFSDLTSLNKLHIEFNKLSYLPPRIFVALARLNQLNIASNVIQYISTDTFYGLYSLSELDLSNNELIFVDKDAFGPLQQLRHLFLNNNHLVMLAKVPGSVQNLRLNSNPWECSCHLVLLLESQSEAIEDPGSLLCQSPENVKGKLILNLGPSYCSTTALLPATTPLLATGPASQLIPTLGARAVVYGFIGGLLLAVAICLIPCCRKYWVKGMLQSHTLLSDETKRKAGTKGQSDSPMGFNASKLAAVSVVAPRLTVEERRNVKEYREGKNEEHLKVSRESRRIRENAVEGGVLRRCKTIPDSLHAAADPHLQNKVSYEVEQRFQSRSCLTNLYKSQHHSCSQEEGPSNQVNVPKTHLAGTNNTAGNLLKVSSDANQSLKNGSSEACDPQFDDQDSPNANGSPILYGETLSSQLKKFRAAESQDLKTESLEGDKPEAFYQEQNEEVCRLVKVTRLKESASAVDACTGGRNAKIHWDPINPIGPKAGTHGRETDRYSNAAEISMGRELQNSTLSSGDGDTQLPDVEGRTCSTSILSSNSKSFGKQKLKLINKKSIDPPNVKTFLCGIGHGTKKRVPNSLTCSRTRALVNVRPGPNTISTSIGEWSNMNKEIISEASRHLLSHGVQTRMGFKQSKPKCKAQNLIRGGIPYQANQVKEEETTSKSPESQNDHKENNTLELLEVNGGFDDKYSEWQQTSSGNIQLSSSIGLKISNCQHVSRVAFSDTSHQEASHVTLCGQCCEQPRFNLKTCQSTLQQGSEHHDETYQFTSGHKLVASVEINVFDTIDGKENTLLDMPGANISPPDIVEFAHDECKKPEHIFTAAQNSVTDVSEYLLNETPACKNSAFMDETQQFNVNTFVWSHADTKETNLLGESSAVPTDVGIADSVIIEDEISQAGTASASFSWPFACSVQSQKHWSQSTTTLESGPGSGYIEANLSPNVTSKDDQPSQWGTRMEHSENNLDVEECANRSETTSFQNVSYRGSASINRESNLEQDQSPVIACAERSSSQKHVAIRREPRLNIGHCDHRSNHSKNIYKSVFKIIEEMQHQVPLDKDEHGMLLNSTALGLQADGAKPHMENVLIPPSPDQSVNGLQQIEAAGSTLEMEYPSSAHSRRFCNRFAERILAAASEGDDFNTGSNVQPEKAIGGSAHSQTETEGPVDTRAQEDAHIPAEMGQWNPLTREELLTDDELMLINMLHTLKKTLECE</sequence>
<dbReference type="PANTHER" id="PTHR24366:SF158">
    <property type="entry name" value="PLATELET GLYCOPROTEIN IB ALPHA CHAIN-LIKE-RELATED"/>
    <property type="match status" value="1"/>
</dbReference>
<feature type="region of interest" description="Disordered" evidence="4">
    <location>
        <begin position="392"/>
        <end position="456"/>
    </location>
</feature>